<proteinExistence type="predicted"/>
<feature type="non-terminal residue" evidence="1">
    <location>
        <position position="1"/>
    </location>
</feature>
<comment type="caution">
    <text evidence="1">The sequence shown here is derived from an EMBL/GenBank/DDBJ whole genome shotgun (WGS) entry which is preliminary data.</text>
</comment>
<gene>
    <name evidence="1" type="ORF">RMCN_3326</name>
</gene>
<keyword evidence="2" id="KW-1185">Reference proteome</keyword>
<protein>
    <submittedName>
        <fullName evidence="1">Uncharacterized protein</fullName>
    </submittedName>
</protein>
<sequence length="64" mass="6967">SSGERVSNTWVICPALWDKPGKLGLIPNISFWSHGWEGKAFAVWDGPAAYQLVGEVMAYQGDDG</sequence>
<reference evidence="1 2" key="1">
    <citation type="journal article" date="2016" name="Genome Announc.">
        <title>Draft Genome Sequences of Five Rapidly Growing Mycobacterium Species, M. thermoresistibile, M. fortuitum subsp. acetamidolyticum, M. canariasense, M. brisbanense, and M. novocastrense.</title>
        <authorList>
            <person name="Katahira K."/>
            <person name="Ogura Y."/>
            <person name="Gotoh Y."/>
            <person name="Hayashi T."/>
        </authorList>
    </citation>
    <scope>NUCLEOTIDE SEQUENCE [LARGE SCALE GENOMIC DNA]</scope>
    <source>
        <strain evidence="1 2">JCM18114</strain>
    </source>
</reference>
<evidence type="ECO:0000313" key="1">
    <source>
        <dbReference type="EMBL" id="GAT10193.1"/>
    </source>
</evidence>
<accession>A0ABQ0KMJ4</accession>
<evidence type="ECO:0000313" key="2">
    <source>
        <dbReference type="Proteomes" id="UP000069773"/>
    </source>
</evidence>
<dbReference type="Proteomes" id="UP000069773">
    <property type="component" value="Unassembled WGS sequence"/>
</dbReference>
<name>A0ABQ0KMJ4_MYCNV</name>
<dbReference type="EMBL" id="BCTA01000037">
    <property type="protein sequence ID" value="GAT10193.1"/>
    <property type="molecule type" value="Genomic_DNA"/>
</dbReference>
<organism evidence="1 2">
    <name type="scientific">Mycolicibacterium novocastrense</name>
    <name type="common">Mycobacterium novocastrense</name>
    <dbReference type="NCBI Taxonomy" id="59813"/>
    <lineage>
        <taxon>Bacteria</taxon>
        <taxon>Bacillati</taxon>
        <taxon>Actinomycetota</taxon>
        <taxon>Actinomycetes</taxon>
        <taxon>Mycobacteriales</taxon>
        <taxon>Mycobacteriaceae</taxon>
        <taxon>Mycolicibacterium</taxon>
    </lineage>
</organism>